<protein>
    <submittedName>
        <fullName evidence="2">ABC transport system substrate-binding protein</fullName>
    </submittedName>
</protein>
<dbReference type="PANTHER" id="PTHR35271:SF1">
    <property type="entry name" value="ABC TRANSPORTER, SUBSTRATE-BINDING LIPOPROTEIN"/>
    <property type="match status" value="1"/>
</dbReference>
<sequence>MKAKILSALLASAMAVLPLSGTMAQQANNSVLMVLWKGQTEAEKAFKARLAELGVSVTYKEVNADQDRAKLANELRAIEGDISKKAFNGVYSYGTVATQVTTGFTLDATPVVFNIVFDPVAAKLVKSKDQPGVNVTGVTNGVPIATQFDAFTKLKPIKKLLVIFNAREPNSNFIEKEVAAWAEKNGVAMVSRRVAPDNNSLAEVLDEVASGKIEVDTTYSGADNYLASVAKEINAKIGNNVTLYGGTQTYVWAGWLAAYTPQVADMGIAAAEQMAKVLKGESAATLPVVLPQPKLFVSKSAAARQSVTPPADAVLEN</sequence>
<keyword evidence="3" id="KW-1185">Reference proteome</keyword>
<organism evidence="2 3">
    <name type="scientific">Azospirillum rugosum</name>
    <dbReference type="NCBI Taxonomy" id="416170"/>
    <lineage>
        <taxon>Bacteria</taxon>
        <taxon>Pseudomonadati</taxon>
        <taxon>Pseudomonadota</taxon>
        <taxon>Alphaproteobacteria</taxon>
        <taxon>Rhodospirillales</taxon>
        <taxon>Azospirillaceae</taxon>
        <taxon>Azospirillum</taxon>
    </lineage>
</organism>
<dbReference type="InterPro" id="IPR007487">
    <property type="entry name" value="ABC_transpt-TYRBP-like"/>
</dbReference>
<comment type="caution">
    <text evidence="2">The sequence shown here is derived from an EMBL/GenBank/DDBJ whole genome shotgun (WGS) entry which is preliminary data.</text>
</comment>
<dbReference type="Pfam" id="PF04392">
    <property type="entry name" value="ABC_sub_bind"/>
    <property type="match status" value="1"/>
</dbReference>
<gene>
    <name evidence="2" type="ORF">J2851_003531</name>
</gene>
<proteinExistence type="predicted"/>
<evidence type="ECO:0000313" key="3">
    <source>
        <dbReference type="Proteomes" id="UP000781958"/>
    </source>
</evidence>
<keyword evidence="1" id="KW-0732">Signal</keyword>
<feature type="chain" id="PRO_5046193982" evidence="1">
    <location>
        <begin position="25"/>
        <end position="317"/>
    </location>
</feature>
<dbReference type="EMBL" id="JAGINP010000012">
    <property type="protein sequence ID" value="MBP2293747.1"/>
    <property type="molecule type" value="Genomic_DNA"/>
</dbReference>
<dbReference type="RefSeq" id="WP_209767670.1">
    <property type="nucleotide sequence ID" value="NZ_JAGINP010000012.1"/>
</dbReference>
<name>A0ABS4SMG0_9PROT</name>
<reference evidence="2 3" key="1">
    <citation type="submission" date="2021-03" db="EMBL/GenBank/DDBJ databases">
        <title>Genomic Encyclopedia of Type Strains, Phase III (KMG-III): the genomes of soil and plant-associated and newly described type strains.</title>
        <authorList>
            <person name="Whitman W."/>
        </authorList>
    </citation>
    <scope>NUCLEOTIDE SEQUENCE [LARGE SCALE GENOMIC DNA]</scope>
    <source>
        <strain evidence="2 3">IMMIB AFH-6</strain>
    </source>
</reference>
<dbReference type="Proteomes" id="UP000781958">
    <property type="component" value="Unassembled WGS sequence"/>
</dbReference>
<evidence type="ECO:0000313" key="2">
    <source>
        <dbReference type="EMBL" id="MBP2293747.1"/>
    </source>
</evidence>
<evidence type="ECO:0000256" key="1">
    <source>
        <dbReference type="SAM" id="SignalP"/>
    </source>
</evidence>
<dbReference type="PANTHER" id="PTHR35271">
    <property type="entry name" value="ABC TRANSPORTER, SUBSTRATE-BINDING LIPOPROTEIN-RELATED"/>
    <property type="match status" value="1"/>
</dbReference>
<feature type="signal peptide" evidence="1">
    <location>
        <begin position="1"/>
        <end position="24"/>
    </location>
</feature>
<accession>A0ABS4SMG0</accession>
<dbReference type="Gene3D" id="3.40.50.2300">
    <property type="match status" value="2"/>
</dbReference>